<dbReference type="AlphaFoldDB" id="A0A2G8KJD2"/>
<dbReference type="PANTHER" id="PTHR24024:SF18">
    <property type="entry name" value="SHORT-CHAIN COLLAGEN C4-LIKE"/>
    <property type="match status" value="1"/>
</dbReference>
<sequence>MKRISHLEAKLKKIETELEKNEVKNRLSSNKDDAIVDSVRHVRDRREAGEGLQQIPGQTGDTDGVPGTNGCPVTVTPFTIGGSCVLCPSGPRGDPGPSGQPGRDGRDALGIAAGAFRGETGNGANQLCLPSDPVYSERGWCWSKPFVSLCNRYQIDNFPTLSDRSWHDVPCAVCKAPTRFAKLMIPGKNLCPSNEWTLEYRGYLMAERAHSVHQRSMYICVDQEMQIDRIGQRWCTTCFVRSRGGQMRIQWWRASVWSLCRWLRTHMCCLHPVTFRNAYA</sequence>
<gene>
    <name evidence="2" type="ORF">BSL78_15024</name>
</gene>
<proteinExistence type="predicted"/>
<comment type="caution">
    <text evidence="2">The sequence shown here is derived from an EMBL/GenBank/DDBJ whole genome shotgun (WGS) entry which is preliminary data.</text>
</comment>
<protein>
    <submittedName>
        <fullName evidence="2">Putative short-chain collagen C4</fullName>
    </submittedName>
</protein>
<dbReference type="Proteomes" id="UP000230750">
    <property type="component" value="Unassembled WGS sequence"/>
</dbReference>
<dbReference type="OrthoDB" id="6086925at2759"/>
<accession>A0A2G8KJD2</accession>
<organism evidence="2 3">
    <name type="scientific">Stichopus japonicus</name>
    <name type="common">Sea cucumber</name>
    <dbReference type="NCBI Taxonomy" id="307972"/>
    <lineage>
        <taxon>Eukaryota</taxon>
        <taxon>Metazoa</taxon>
        <taxon>Echinodermata</taxon>
        <taxon>Eleutherozoa</taxon>
        <taxon>Echinozoa</taxon>
        <taxon>Holothuroidea</taxon>
        <taxon>Aspidochirotacea</taxon>
        <taxon>Aspidochirotida</taxon>
        <taxon>Stichopodidae</taxon>
        <taxon>Apostichopus</taxon>
    </lineage>
</organism>
<feature type="region of interest" description="Disordered" evidence="1">
    <location>
        <begin position="46"/>
        <end position="67"/>
    </location>
</feature>
<keyword evidence="3" id="KW-1185">Reference proteome</keyword>
<dbReference type="GO" id="GO:0005615">
    <property type="term" value="C:extracellular space"/>
    <property type="evidence" value="ECO:0007669"/>
    <property type="project" value="TreeGrafter"/>
</dbReference>
<keyword evidence="2" id="KW-0176">Collagen</keyword>
<dbReference type="PANTHER" id="PTHR24024">
    <property type="entry name" value="PULMONARY SURFACTANT-ASSOCIATED PROTEIN A"/>
    <property type="match status" value="1"/>
</dbReference>
<dbReference type="GO" id="GO:0005581">
    <property type="term" value="C:collagen trimer"/>
    <property type="evidence" value="ECO:0007669"/>
    <property type="project" value="UniProtKB-KW"/>
</dbReference>
<dbReference type="InterPro" id="IPR051077">
    <property type="entry name" value="Ca-dependent_lectin"/>
</dbReference>
<evidence type="ECO:0000256" key="1">
    <source>
        <dbReference type="SAM" id="MobiDB-lite"/>
    </source>
</evidence>
<reference evidence="2 3" key="1">
    <citation type="journal article" date="2017" name="PLoS Biol.">
        <title>The sea cucumber genome provides insights into morphological evolution and visceral regeneration.</title>
        <authorList>
            <person name="Zhang X."/>
            <person name="Sun L."/>
            <person name="Yuan J."/>
            <person name="Sun Y."/>
            <person name="Gao Y."/>
            <person name="Zhang L."/>
            <person name="Li S."/>
            <person name="Dai H."/>
            <person name="Hamel J.F."/>
            <person name="Liu C."/>
            <person name="Yu Y."/>
            <person name="Liu S."/>
            <person name="Lin W."/>
            <person name="Guo K."/>
            <person name="Jin S."/>
            <person name="Xu P."/>
            <person name="Storey K.B."/>
            <person name="Huan P."/>
            <person name="Zhang T."/>
            <person name="Zhou Y."/>
            <person name="Zhang J."/>
            <person name="Lin C."/>
            <person name="Li X."/>
            <person name="Xing L."/>
            <person name="Huo D."/>
            <person name="Sun M."/>
            <person name="Wang L."/>
            <person name="Mercier A."/>
            <person name="Li F."/>
            <person name="Yang H."/>
            <person name="Xiang J."/>
        </authorList>
    </citation>
    <scope>NUCLEOTIDE SEQUENCE [LARGE SCALE GENOMIC DNA]</scope>
    <source>
        <strain evidence="2">Shaxun</strain>
        <tissue evidence="2">Muscle</tissue>
    </source>
</reference>
<evidence type="ECO:0000313" key="2">
    <source>
        <dbReference type="EMBL" id="PIK48098.1"/>
    </source>
</evidence>
<dbReference type="EMBL" id="MRZV01000540">
    <property type="protein sequence ID" value="PIK48098.1"/>
    <property type="molecule type" value="Genomic_DNA"/>
</dbReference>
<name>A0A2G8KJD2_STIJA</name>
<evidence type="ECO:0000313" key="3">
    <source>
        <dbReference type="Proteomes" id="UP000230750"/>
    </source>
</evidence>